<evidence type="ECO:0000313" key="2">
    <source>
        <dbReference type="Proteomes" id="UP000821865"/>
    </source>
</evidence>
<evidence type="ECO:0000313" key="1">
    <source>
        <dbReference type="EMBL" id="KAH7938050.1"/>
    </source>
</evidence>
<organism evidence="1 2">
    <name type="scientific">Dermacentor silvarum</name>
    <name type="common">Tick</name>
    <dbReference type="NCBI Taxonomy" id="543639"/>
    <lineage>
        <taxon>Eukaryota</taxon>
        <taxon>Metazoa</taxon>
        <taxon>Ecdysozoa</taxon>
        <taxon>Arthropoda</taxon>
        <taxon>Chelicerata</taxon>
        <taxon>Arachnida</taxon>
        <taxon>Acari</taxon>
        <taxon>Parasitiformes</taxon>
        <taxon>Ixodida</taxon>
        <taxon>Ixodoidea</taxon>
        <taxon>Ixodidae</taxon>
        <taxon>Rhipicephalinae</taxon>
        <taxon>Dermacentor</taxon>
    </lineage>
</organism>
<dbReference type="EMBL" id="CM023477">
    <property type="protein sequence ID" value="KAH7938050.1"/>
    <property type="molecule type" value="Genomic_DNA"/>
</dbReference>
<proteinExistence type="predicted"/>
<accession>A0ACB8CAZ7</accession>
<reference evidence="1" key="1">
    <citation type="submission" date="2020-05" db="EMBL/GenBank/DDBJ databases">
        <title>Large-scale comparative analyses of tick genomes elucidate their genetic diversity and vector capacities.</title>
        <authorList>
            <person name="Jia N."/>
            <person name="Wang J."/>
            <person name="Shi W."/>
            <person name="Du L."/>
            <person name="Sun Y."/>
            <person name="Zhan W."/>
            <person name="Jiang J."/>
            <person name="Wang Q."/>
            <person name="Zhang B."/>
            <person name="Ji P."/>
            <person name="Sakyi L.B."/>
            <person name="Cui X."/>
            <person name="Yuan T."/>
            <person name="Jiang B."/>
            <person name="Yang W."/>
            <person name="Lam T.T.-Y."/>
            <person name="Chang Q."/>
            <person name="Ding S."/>
            <person name="Wang X."/>
            <person name="Zhu J."/>
            <person name="Ruan X."/>
            <person name="Zhao L."/>
            <person name="Wei J."/>
            <person name="Que T."/>
            <person name="Du C."/>
            <person name="Cheng J."/>
            <person name="Dai P."/>
            <person name="Han X."/>
            <person name="Huang E."/>
            <person name="Gao Y."/>
            <person name="Liu J."/>
            <person name="Shao H."/>
            <person name="Ye R."/>
            <person name="Li L."/>
            <person name="Wei W."/>
            <person name="Wang X."/>
            <person name="Wang C."/>
            <person name="Yang T."/>
            <person name="Huo Q."/>
            <person name="Li W."/>
            <person name="Guo W."/>
            <person name="Chen H."/>
            <person name="Zhou L."/>
            <person name="Ni X."/>
            <person name="Tian J."/>
            <person name="Zhou Y."/>
            <person name="Sheng Y."/>
            <person name="Liu T."/>
            <person name="Pan Y."/>
            <person name="Xia L."/>
            <person name="Li J."/>
            <person name="Zhao F."/>
            <person name="Cao W."/>
        </authorList>
    </citation>
    <scope>NUCLEOTIDE SEQUENCE</scope>
    <source>
        <strain evidence="1">Dsil-2018</strain>
    </source>
</reference>
<gene>
    <name evidence="1" type="ORF">HPB49_019528</name>
</gene>
<protein>
    <submittedName>
        <fullName evidence="1">Uncharacterized protein</fullName>
    </submittedName>
</protein>
<name>A0ACB8CAZ7_DERSI</name>
<sequence length="150" mass="16781">MARNQPTPKREYNLPQAVSNALHPVYERLFDKKLLQRCRRARTQNANEAFHSVIWSLAQKDKNASLFTVEAAVADAVTRFNLGNQESSSLKLRELQQEQTCKGSQRAAEKDNCCAVGSDRKPAFSAAFQAAAKKKLKKKPASDYCCSFQA</sequence>
<comment type="caution">
    <text evidence="1">The sequence shown here is derived from an EMBL/GenBank/DDBJ whole genome shotgun (WGS) entry which is preliminary data.</text>
</comment>
<dbReference type="Proteomes" id="UP000821865">
    <property type="component" value="Chromosome 8"/>
</dbReference>
<keyword evidence="2" id="KW-1185">Reference proteome</keyword>